<accession>A0A1G8WNF3</accession>
<feature type="region of interest" description="Disordered" evidence="1">
    <location>
        <begin position="1"/>
        <end position="56"/>
    </location>
</feature>
<feature type="compositionally biased region" description="Basic and acidic residues" evidence="1">
    <location>
        <begin position="10"/>
        <end position="20"/>
    </location>
</feature>
<dbReference type="Proteomes" id="UP000199213">
    <property type="component" value="Unassembled WGS sequence"/>
</dbReference>
<gene>
    <name evidence="2" type="ORF">SAMN04487820_102137</name>
</gene>
<name>A0A1G8WNF3_ACTMZ</name>
<evidence type="ECO:0000256" key="1">
    <source>
        <dbReference type="SAM" id="MobiDB-lite"/>
    </source>
</evidence>
<reference evidence="3" key="1">
    <citation type="submission" date="2016-10" db="EMBL/GenBank/DDBJ databases">
        <authorList>
            <person name="Varghese N."/>
            <person name="Submissions S."/>
        </authorList>
    </citation>
    <scope>NUCLEOTIDE SEQUENCE [LARGE SCALE GENOMIC DNA]</scope>
    <source>
        <strain evidence="3">DSM 45460</strain>
    </source>
</reference>
<keyword evidence="3" id="KW-1185">Reference proteome</keyword>
<protein>
    <submittedName>
        <fullName evidence="2">Uncharacterized protein</fullName>
    </submittedName>
</protein>
<evidence type="ECO:0000313" key="3">
    <source>
        <dbReference type="Proteomes" id="UP000199213"/>
    </source>
</evidence>
<dbReference type="EMBL" id="FNFM01000002">
    <property type="protein sequence ID" value="SDJ79691.1"/>
    <property type="molecule type" value="Genomic_DNA"/>
</dbReference>
<sequence>MGDAAFGGVDTEKAPVDHTTGKHRPASRRGPPNESAARDTVVAPPAPTTAPEGAQALRPEATHLLIAYWTSAIRASLVEA</sequence>
<dbReference type="AlphaFoldDB" id="A0A1G8WNF3"/>
<evidence type="ECO:0000313" key="2">
    <source>
        <dbReference type="EMBL" id="SDJ79691.1"/>
    </source>
</evidence>
<proteinExistence type="predicted"/>
<organism evidence="2 3">
    <name type="scientific">Actinopolyspora mzabensis</name>
    <dbReference type="NCBI Taxonomy" id="995066"/>
    <lineage>
        <taxon>Bacteria</taxon>
        <taxon>Bacillati</taxon>
        <taxon>Actinomycetota</taxon>
        <taxon>Actinomycetes</taxon>
        <taxon>Actinopolysporales</taxon>
        <taxon>Actinopolysporaceae</taxon>
        <taxon>Actinopolyspora</taxon>
    </lineage>
</organism>